<evidence type="ECO:0000256" key="1">
    <source>
        <dbReference type="SAM" id="MobiDB-lite"/>
    </source>
</evidence>
<dbReference type="Pfam" id="PF15375">
    <property type="entry name" value="FSAF1"/>
    <property type="match status" value="1"/>
</dbReference>
<keyword evidence="3" id="KW-1185">Reference proteome</keyword>
<accession>A0A2V3J2N9</accession>
<feature type="compositionally biased region" description="Polar residues" evidence="1">
    <location>
        <begin position="31"/>
        <end position="50"/>
    </location>
</feature>
<gene>
    <name evidence="2" type="ORF">BWQ96_01568</name>
</gene>
<dbReference type="OrthoDB" id="5556956at2759"/>
<dbReference type="AlphaFoldDB" id="A0A2V3J2N9"/>
<organism evidence="2 3">
    <name type="scientific">Gracilariopsis chorda</name>
    <dbReference type="NCBI Taxonomy" id="448386"/>
    <lineage>
        <taxon>Eukaryota</taxon>
        <taxon>Rhodophyta</taxon>
        <taxon>Florideophyceae</taxon>
        <taxon>Rhodymeniophycidae</taxon>
        <taxon>Gracilariales</taxon>
        <taxon>Gracilariaceae</taxon>
        <taxon>Gracilariopsis</taxon>
    </lineage>
</organism>
<comment type="caution">
    <text evidence="2">The sequence shown here is derived from an EMBL/GenBank/DDBJ whole genome shotgun (WGS) entry which is preliminary data.</text>
</comment>
<feature type="compositionally biased region" description="Basic residues" evidence="1">
    <location>
        <begin position="53"/>
        <end position="68"/>
    </location>
</feature>
<feature type="compositionally biased region" description="Polar residues" evidence="1">
    <location>
        <begin position="105"/>
        <end position="125"/>
    </location>
</feature>
<feature type="compositionally biased region" description="Basic residues" evidence="1">
    <location>
        <begin position="209"/>
        <end position="219"/>
    </location>
</feature>
<feature type="region of interest" description="Disordered" evidence="1">
    <location>
        <begin position="105"/>
        <end position="126"/>
    </location>
</feature>
<dbReference type="EMBL" id="NBIV01000012">
    <property type="protein sequence ID" value="PXF48716.1"/>
    <property type="molecule type" value="Genomic_DNA"/>
</dbReference>
<reference evidence="2 3" key="1">
    <citation type="journal article" date="2018" name="Mol. Biol. Evol.">
        <title>Analysis of the draft genome of the red seaweed Gracilariopsis chorda provides insights into genome size evolution in Rhodophyta.</title>
        <authorList>
            <person name="Lee J."/>
            <person name="Yang E.C."/>
            <person name="Graf L."/>
            <person name="Yang J.H."/>
            <person name="Qiu H."/>
            <person name="Zel Zion U."/>
            <person name="Chan C.X."/>
            <person name="Stephens T.G."/>
            <person name="Weber A.P.M."/>
            <person name="Boo G.H."/>
            <person name="Boo S.M."/>
            <person name="Kim K.M."/>
            <person name="Shin Y."/>
            <person name="Jung M."/>
            <person name="Lee S.J."/>
            <person name="Yim H.S."/>
            <person name="Lee J.H."/>
            <person name="Bhattacharya D."/>
            <person name="Yoon H.S."/>
        </authorList>
    </citation>
    <scope>NUCLEOTIDE SEQUENCE [LARGE SCALE GENOMIC DNA]</scope>
    <source>
        <strain evidence="2 3">SKKU-2015</strain>
        <tissue evidence="2">Whole body</tissue>
    </source>
</reference>
<dbReference type="InterPro" id="IPR027973">
    <property type="entry name" value="FSAF1-like"/>
</dbReference>
<name>A0A2V3J2N9_9FLOR</name>
<evidence type="ECO:0000313" key="3">
    <source>
        <dbReference type="Proteomes" id="UP000247409"/>
    </source>
</evidence>
<evidence type="ECO:0000313" key="2">
    <source>
        <dbReference type="EMBL" id="PXF48716.1"/>
    </source>
</evidence>
<proteinExistence type="predicted"/>
<feature type="region of interest" description="Disordered" evidence="1">
    <location>
        <begin position="209"/>
        <end position="236"/>
    </location>
</feature>
<protein>
    <submittedName>
        <fullName evidence="2">Uncharacterized protein</fullName>
    </submittedName>
</protein>
<feature type="region of interest" description="Disordered" evidence="1">
    <location>
        <begin position="24"/>
        <end position="74"/>
    </location>
</feature>
<dbReference type="Proteomes" id="UP000247409">
    <property type="component" value="Unassembled WGS sequence"/>
</dbReference>
<sequence length="236" mass="27002">MQDLHPPPPPSDDSDIESLLMKRLMEPLSTPRRQQLPQAQNEQSQTQPDSVTPRKRIAHLGRRRKRPRPERVTQLEAIRNSFAEKSNDAQEAALALAMVRPLRTLTSPNKATSPSTQSTRATNSVIKVREFPQPMAKNTPTSGEQQPQQEAFTVDASRFVDTHRREVGRFGSQALHRRDRNKYELAQLIKLGCRKPKGQKMPIALLQKHRKRNKMKAQKKKEQDLASGMLLRSKRK</sequence>